<organism evidence="1 2">
    <name type="scientific">Candidatus Synchoanobacter obligatus</name>
    <dbReference type="NCBI Taxonomy" id="2919597"/>
    <lineage>
        <taxon>Bacteria</taxon>
        <taxon>Pseudomonadati</taxon>
        <taxon>Pseudomonadota</taxon>
        <taxon>Gammaproteobacteria</taxon>
        <taxon>Candidatus Comchoanobacterales</taxon>
        <taxon>Candidatus Comchoanobacteraceae</taxon>
        <taxon>Candidatus Synchoanobacter</taxon>
    </lineage>
</organism>
<evidence type="ECO:0000313" key="1">
    <source>
        <dbReference type="EMBL" id="MCP8352446.1"/>
    </source>
</evidence>
<name>A0ABT1L681_9GAMM</name>
<comment type="caution">
    <text evidence="1">The sequence shown here is derived from an EMBL/GenBank/DDBJ whole genome shotgun (WGS) entry which is preliminary data.</text>
</comment>
<dbReference type="RefSeq" id="WP_258569551.1">
    <property type="nucleotide sequence ID" value="NZ_JAKUDN010000002.1"/>
</dbReference>
<dbReference type="Proteomes" id="UP001320768">
    <property type="component" value="Unassembled WGS sequence"/>
</dbReference>
<proteinExistence type="predicted"/>
<reference evidence="1 2" key="1">
    <citation type="journal article" date="2022" name="Nat. Microbiol.">
        <title>The microbiome of a bacterivorous marine choanoflagellate contains a resource-demanding obligate bacterial associate.</title>
        <authorList>
            <person name="Needham D.M."/>
            <person name="Poirier C."/>
            <person name="Bachy C."/>
            <person name="George E.E."/>
            <person name="Wilken S."/>
            <person name="Yung C.C.M."/>
            <person name="Limardo A.J."/>
            <person name="Morando M."/>
            <person name="Sudek L."/>
            <person name="Malmstrom R.R."/>
            <person name="Keeling P.J."/>
            <person name="Santoro A.E."/>
            <person name="Worden A.Z."/>
        </authorList>
    </citation>
    <scope>NUCLEOTIDE SEQUENCE [LARGE SCALE GENOMIC DNA]</scope>
    <source>
        <strain evidence="1 2">Comchoano-2</strain>
    </source>
</reference>
<sequence>MLYNREAMREYCLLLMGLEDYQSTASGLSVLQKDLELLCEALGVSVFVNGAALSVSGKVVGHKLSALEKKSVLARVMEIIDDK</sequence>
<accession>A0ABT1L681</accession>
<evidence type="ECO:0000313" key="2">
    <source>
        <dbReference type="Proteomes" id="UP001320768"/>
    </source>
</evidence>
<gene>
    <name evidence="1" type="ORF">MKS91_03970</name>
</gene>
<dbReference type="EMBL" id="JAKUDN010000002">
    <property type="protein sequence ID" value="MCP8352446.1"/>
    <property type="molecule type" value="Genomic_DNA"/>
</dbReference>
<protein>
    <submittedName>
        <fullName evidence="1">Uncharacterized protein</fullName>
    </submittedName>
</protein>
<keyword evidence="2" id="KW-1185">Reference proteome</keyword>